<evidence type="ECO:0000256" key="1">
    <source>
        <dbReference type="ARBA" id="ARBA00008056"/>
    </source>
</evidence>
<dbReference type="AlphaFoldDB" id="A0A9Q1QLF1"/>
<evidence type="ECO:0000256" key="5">
    <source>
        <dbReference type="RuleBase" id="RU003682"/>
    </source>
</evidence>
<dbReference type="InterPro" id="IPR026992">
    <property type="entry name" value="DIOX_N"/>
</dbReference>
<dbReference type="Gene3D" id="2.60.120.330">
    <property type="entry name" value="B-lactam Antibiotic, Isopenicillin N Synthase, Chain"/>
    <property type="match status" value="1"/>
</dbReference>
<dbReference type="Proteomes" id="UP001153076">
    <property type="component" value="Unassembled WGS sequence"/>
</dbReference>
<reference evidence="7" key="1">
    <citation type="submission" date="2022-04" db="EMBL/GenBank/DDBJ databases">
        <title>Carnegiea gigantea Genome sequencing and assembly v2.</title>
        <authorList>
            <person name="Copetti D."/>
            <person name="Sanderson M.J."/>
            <person name="Burquez A."/>
            <person name="Wojciechowski M.F."/>
        </authorList>
    </citation>
    <scope>NUCLEOTIDE SEQUENCE</scope>
    <source>
        <strain evidence="7">SGP5-SGP5p</strain>
        <tissue evidence="7">Aerial part</tissue>
    </source>
</reference>
<evidence type="ECO:0000256" key="2">
    <source>
        <dbReference type="ARBA" id="ARBA00022723"/>
    </source>
</evidence>
<evidence type="ECO:0000256" key="3">
    <source>
        <dbReference type="ARBA" id="ARBA00023002"/>
    </source>
</evidence>
<proteinExistence type="inferred from homology"/>
<sequence length="288" mass="32956">MFDESKKFFSVPLEEKMKLSKKEHRGYTALYAEKLDPTSRAQGDLKESFYIGPLDDEACNLNQWPSKELLPNWRPTMEAYYRKVMSAGKVLLSLIALALNLDDKFFENMGALGKPLGFLRLLHYPGDITRYNEEILGASAHSDYGMITLLSTDGVPGLQAWPTLSENLSVCRDKDRQPRVWEDVPHIEGALIVNVGDITERWTNCLFRYRTFHAFLDLQRTCRNRLFPVSLHVITALHSQHDAAFFFDPPADLLVECIESCCSASNPPRFPPIRAGDYLQERFRLTYA</sequence>
<dbReference type="GO" id="GO:0046872">
    <property type="term" value="F:metal ion binding"/>
    <property type="evidence" value="ECO:0007669"/>
    <property type="project" value="UniProtKB-KW"/>
</dbReference>
<dbReference type="EMBL" id="JAKOGI010000100">
    <property type="protein sequence ID" value="KAJ8444360.1"/>
    <property type="molecule type" value="Genomic_DNA"/>
</dbReference>
<organism evidence="7 8">
    <name type="scientific">Carnegiea gigantea</name>
    <dbReference type="NCBI Taxonomy" id="171969"/>
    <lineage>
        <taxon>Eukaryota</taxon>
        <taxon>Viridiplantae</taxon>
        <taxon>Streptophyta</taxon>
        <taxon>Embryophyta</taxon>
        <taxon>Tracheophyta</taxon>
        <taxon>Spermatophyta</taxon>
        <taxon>Magnoliopsida</taxon>
        <taxon>eudicotyledons</taxon>
        <taxon>Gunneridae</taxon>
        <taxon>Pentapetalae</taxon>
        <taxon>Caryophyllales</taxon>
        <taxon>Cactineae</taxon>
        <taxon>Cactaceae</taxon>
        <taxon>Cactoideae</taxon>
        <taxon>Echinocereeae</taxon>
        <taxon>Carnegiea</taxon>
    </lineage>
</organism>
<keyword evidence="8" id="KW-1185">Reference proteome</keyword>
<name>A0A9Q1QLF1_9CARY</name>
<dbReference type="PROSITE" id="PS51471">
    <property type="entry name" value="FE2OG_OXY"/>
    <property type="match status" value="1"/>
</dbReference>
<dbReference type="GO" id="GO:0051213">
    <property type="term" value="F:dioxygenase activity"/>
    <property type="evidence" value="ECO:0007669"/>
    <property type="project" value="UniProtKB-ARBA"/>
</dbReference>
<dbReference type="InterPro" id="IPR044861">
    <property type="entry name" value="IPNS-like_FE2OG_OXY"/>
</dbReference>
<evidence type="ECO:0000313" key="7">
    <source>
        <dbReference type="EMBL" id="KAJ8444360.1"/>
    </source>
</evidence>
<dbReference type="SUPFAM" id="SSF51197">
    <property type="entry name" value="Clavaminate synthase-like"/>
    <property type="match status" value="1"/>
</dbReference>
<dbReference type="OrthoDB" id="288590at2759"/>
<dbReference type="PANTHER" id="PTHR10209">
    <property type="entry name" value="OXIDOREDUCTASE, 2OG-FE II OXYGENASE FAMILY PROTEIN"/>
    <property type="match status" value="1"/>
</dbReference>
<feature type="domain" description="Fe2OG dioxygenase" evidence="6">
    <location>
        <begin position="114"/>
        <end position="234"/>
    </location>
</feature>
<evidence type="ECO:0000259" key="6">
    <source>
        <dbReference type="PROSITE" id="PS51471"/>
    </source>
</evidence>
<comment type="similarity">
    <text evidence="1 5">Belongs to the iron/ascorbate-dependent oxidoreductase family.</text>
</comment>
<keyword evidence="2 5" id="KW-0479">Metal-binding</keyword>
<dbReference type="InterPro" id="IPR005123">
    <property type="entry name" value="Oxoglu/Fe-dep_dioxygenase_dom"/>
</dbReference>
<dbReference type="Pfam" id="PF03171">
    <property type="entry name" value="2OG-FeII_Oxy"/>
    <property type="match status" value="1"/>
</dbReference>
<dbReference type="Pfam" id="PF14226">
    <property type="entry name" value="DIOX_N"/>
    <property type="match status" value="1"/>
</dbReference>
<comment type="caution">
    <text evidence="7">The sequence shown here is derived from an EMBL/GenBank/DDBJ whole genome shotgun (WGS) entry which is preliminary data.</text>
</comment>
<keyword evidence="4 5" id="KW-0408">Iron</keyword>
<evidence type="ECO:0000313" key="8">
    <source>
        <dbReference type="Proteomes" id="UP001153076"/>
    </source>
</evidence>
<accession>A0A9Q1QLF1</accession>
<gene>
    <name evidence="7" type="ORF">Cgig2_019918</name>
</gene>
<evidence type="ECO:0000256" key="4">
    <source>
        <dbReference type="ARBA" id="ARBA00023004"/>
    </source>
</evidence>
<dbReference type="InterPro" id="IPR027443">
    <property type="entry name" value="IPNS-like_sf"/>
</dbReference>
<keyword evidence="3 5" id="KW-0560">Oxidoreductase</keyword>
<dbReference type="PANTHER" id="PTHR10209:SF590">
    <property type="entry name" value="2-OXOGLUTARATE (2OG) AND FE(II)-DEPENDENT OXYGENASE SUPERFAMILY PROTEIN"/>
    <property type="match status" value="1"/>
</dbReference>
<protein>
    <recommendedName>
        <fullName evidence="6">Fe2OG dioxygenase domain-containing protein</fullName>
    </recommendedName>
</protein>